<evidence type="ECO:0000313" key="2">
    <source>
        <dbReference type="Proteomes" id="UP000663827"/>
    </source>
</evidence>
<accession>A0A8H3DSZ9</accession>
<protein>
    <submittedName>
        <fullName evidence="1">Uncharacterized protein</fullName>
    </submittedName>
</protein>
<reference evidence="1" key="1">
    <citation type="submission" date="2021-01" db="EMBL/GenBank/DDBJ databases">
        <authorList>
            <person name="Kaushik A."/>
        </authorList>
    </citation>
    <scope>NUCLEOTIDE SEQUENCE</scope>
    <source>
        <strain evidence="1">AG5</strain>
    </source>
</reference>
<sequence>MVRALRFRVCFRDHLPSSSSAYINHRSVARIFGNEPPSVQTCSRRNGLPIGDRECPNGWSLRAHGRCLSSTWVVCQLQYPYLGLVPSAPSTIECAALHLRQCSFTPRRSPRLTGPAPDHGRMVTPLASCKLRLPFRAFIRALSTAIRSRPPNNYQIHHCFMSSTFVNLCG</sequence>
<evidence type="ECO:0000313" key="1">
    <source>
        <dbReference type="EMBL" id="CAE7070320.1"/>
    </source>
</evidence>
<dbReference type="OrthoDB" id="27073at2759"/>
<dbReference type="EMBL" id="CAJNJQ010000319">
    <property type="protein sequence ID" value="CAE7070320.1"/>
    <property type="molecule type" value="Genomic_DNA"/>
</dbReference>
<proteinExistence type="predicted"/>
<gene>
    <name evidence="1" type="ORF">RDB_LOCUS14889</name>
</gene>
<organism evidence="1 2">
    <name type="scientific">Rhizoctonia solani</name>
    <dbReference type="NCBI Taxonomy" id="456999"/>
    <lineage>
        <taxon>Eukaryota</taxon>
        <taxon>Fungi</taxon>
        <taxon>Dikarya</taxon>
        <taxon>Basidiomycota</taxon>
        <taxon>Agaricomycotina</taxon>
        <taxon>Agaricomycetes</taxon>
        <taxon>Cantharellales</taxon>
        <taxon>Ceratobasidiaceae</taxon>
        <taxon>Rhizoctonia</taxon>
    </lineage>
</organism>
<dbReference type="AlphaFoldDB" id="A0A8H3DSZ9"/>
<name>A0A8H3DSZ9_9AGAM</name>
<dbReference type="Proteomes" id="UP000663827">
    <property type="component" value="Unassembled WGS sequence"/>
</dbReference>
<comment type="caution">
    <text evidence="1">The sequence shown here is derived from an EMBL/GenBank/DDBJ whole genome shotgun (WGS) entry which is preliminary data.</text>
</comment>